<organism evidence="13 14">
    <name type="scientific">Dispira parvispora</name>
    <dbReference type="NCBI Taxonomy" id="1520584"/>
    <lineage>
        <taxon>Eukaryota</taxon>
        <taxon>Fungi</taxon>
        <taxon>Fungi incertae sedis</taxon>
        <taxon>Zoopagomycota</taxon>
        <taxon>Kickxellomycotina</taxon>
        <taxon>Dimargaritomycetes</taxon>
        <taxon>Dimargaritales</taxon>
        <taxon>Dimargaritaceae</taxon>
        <taxon>Dispira</taxon>
    </lineage>
</organism>
<dbReference type="FunFam" id="1.25.40.320:FF:000001">
    <property type="entry name" value="Leukotriene A(4) hydrolase"/>
    <property type="match status" value="1"/>
</dbReference>
<feature type="active site" description="Proton acceptor" evidence="9">
    <location>
        <position position="371"/>
    </location>
</feature>
<evidence type="ECO:0000313" key="13">
    <source>
        <dbReference type="EMBL" id="KAJ1965211.1"/>
    </source>
</evidence>
<evidence type="ECO:0000256" key="9">
    <source>
        <dbReference type="PIRSR" id="PIRSR634015-1"/>
    </source>
</evidence>
<dbReference type="OrthoDB" id="79562at2759"/>
<dbReference type="AlphaFoldDB" id="A0A9W8AW57"/>
<feature type="active site" description="Proton donor" evidence="9">
    <location>
        <position position="458"/>
    </location>
</feature>
<dbReference type="GO" id="GO:0008270">
    <property type="term" value="F:zinc ion binding"/>
    <property type="evidence" value="ECO:0007669"/>
    <property type="project" value="InterPro"/>
</dbReference>
<evidence type="ECO:0000256" key="4">
    <source>
        <dbReference type="ARBA" id="ARBA00022670"/>
    </source>
</evidence>
<feature type="binding site" evidence="11">
    <location>
        <position position="370"/>
    </location>
    <ligand>
        <name>Zn(2+)</name>
        <dbReference type="ChEBI" id="CHEBI:29105"/>
        <note>catalytic</note>
    </ligand>
</feature>
<keyword evidence="6 13" id="KW-0378">Hydrolase</keyword>
<comment type="cofactor">
    <cofactor evidence="11">
        <name>Zn(2+)</name>
        <dbReference type="ChEBI" id="CHEBI:29105"/>
    </cofactor>
    <text evidence="11">Binds 1 zinc ion per subunit.</text>
</comment>
<feature type="domain" description="Peptidase M1 leukotriene A4 hydrolase/aminopeptidase C-terminal" evidence="12">
    <location>
        <begin position="546"/>
        <end position="692"/>
    </location>
</feature>
<gene>
    <name evidence="13" type="primary">LAP2</name>
    <name evidence="13" type="ORF">IWQ62_002726</name>
</gene>
<proteinExistence type="inferred from homology"/>
<feature type="binding site" evidence="10">
    <location>
        <begin position="647"/>
        <end position="649"/>
    </location>
    <ligand>
        <name>a peptide</name>
        <dbReference type="ChEBI" id="CHEBI:60466"/>
    </ligand>
</feature>
<dbReference type="FunFam" id="1.10.390.10:FF:000003">
    <property type="entry name" value="Leukotriene A(4) hydrolase"/>
    <property type="match status" value="1"/>
</dbReference>
<dbReference type="InterPro" id="IPR034015">
    <property type="entry name" value="M1_LTA4H"/>
</dbReference>
<reference evidence="13" key="1">
    <citation type="submission" date="2022-07" db="EMBL/GenBank/DDBJ databases">
        <title>Phylogenomic reconstructions and comparative analyses of Kickxellomycotina fungi.</title>
        <authorList>
            <person name="Reynolds N.K."/>
            <person name="Stajich J.E."/>
            <person name="Barry K."/>
            <person name="Grigoriev I.V."/>
            <person name="Crous P."/>
            <person name="Smith M.E."/>
        </authorList>
    </citation>
    <scope>NUCLEOTIDE SEQUENCE</scope>
    <source>
        <strain evidence="13">RSA 1196</strain>
    </source>
</reference>
<dbReference type="GO" id="GO:0004463">
    <property type="term" value="F:leukotriene-A4 hydrolase activity"/>
    <property type="evidence" value="ECO:0007669"/>
    <property type="project" value="UniProtKB-EC"/>
</dbReference>
<dbReference type="InterPro" id="IPR016024">
    <property type="entry name" value="ARM-type_fold"/>
</dbReference>
<feature type="binding site" evidence="10">
    <location>
        <begin position="341"/>
        <end position="346"/>
    </location>
    <ligand>
        <name>a peptide</name>
        <dbReference type="ChEBI" id="CHEBI:60466"/>
    </ligand>
</feature>
<dbReference type="Gene3D" id="1.25.40.320">
    <property type="entry name" value="Peptidase M1, leukotriene A4 hydrolase/aminopeptidase C-terminal domain"/>
    <property type="match status" value="1"/>
</dbReference>
<protein>
    <submittedName>
        <fullName evidence="13">Leucyl aminopeptidase yscIV</fullName>
        <ecNumber evidence="13">3.3.2.6</ecNumber>
    </submittedName>
</protein>
<dbReference type="Pfam" id="PF17900">
    <property type="entry name" value="Peptidase_M1_N"/>
    <property type="match status" value="1"/>
</dbReference>
<accession>A0A9W8AW57</accession>
<comment type="similarity">
    <text evidence="2">Belongs to the peptidase M1 family.</text>
</comment>
<dbReference type="InterPro" id="IPR027268">
    <property type="entry name" value="Peptidase_M4/M1_CTD_sf"/>
</dbReference>
<evidence type="ECO:0000259" key="12">
    <source>
        <dbReference type="SMART" id="SM01263"/>
    </source>
</evidence>
<keyword evidence="4" id="KW-0645">Protease</keyword>
<evidence type="ECO:0000256" key="2">
    <source>
        <dbReference type="ARBA" id="ARBA00010136"/>
    </source>
</evidence>
<evidence type="ECO:0000256" key="10">
    <source>
        <dbReference type="PIRSR" id="PIRSR634015-2"/>
    </source>
</evidence>
<evidence type="ECO:0000256" key="5">
    <source>
        <dbReference type="ARBA" id="ARBA00022723"/>
    </source>
</evidence>
<feature type="binding site" evidence="11">
    <location>
        <position position="374"/>
    </location>
    <ligand>
        <name>Zn(2+)</name>
        <dbReference type="ChEBI" id="CHEBI:29105"/>
        <note>catalytic</note>
    </ligand>
</feature>
<dbReference type="EC" id="3.3.2.6" evidence="13"/>
<keyword evidence="8" id="KW-0482">Metalloprotease</keyword>
<dbReference type="FunFam" id="3.30.2010.30:FF:000001">
    <property type="entry name" value="Leukotriene A(4) hydrolase"/>
    <property type="match status" value="1"/>
</dbReference>
<dbReference type="SUPFAM" id="SSF63737">
    <property type="entry name" value="Leukotriene A4 hydrolase N-terminal domain"/>
    <property type="match status" value="1"/>
</dbReference>
<evidence type="ECO:0000256" key="1">
    <source>
        <dbReference type="ARBA" id="ARBA00004496"/>
    </source>
</evidence>
<dbReference type="InterPro" id="IPR049980">
    <property type="entry name" value="LTA4H_cat"/>
</dbReference>
<keyword evidence="5 11" id="KW-0479">Metal-binding</keyword>
<dbReference type="InterPro" id="IPR045357">
    <property type="entry name" value="Aminopeptidase_N-like_N"/>
</dbReference>
<dbReference type="SUPFAM" id="SSF55486">
    <property type="entry name" value="Metalloproteases ('zincins'), catalytic domain"/>
    <property type="match status" value="1"/>
</dbReference>
<keyword evidence="3" id="KW-0963">Cytoplasm</keyword>
<sequence length="695" mass="78650">MGCLQSRTVSTVTRQPTTRYARLETKLTYPTSPAKYITVPPTKCSLPAYSSLFSTTFTADSNRTLSAMDPNSFANTDRCSTRHLSLRLTVDFGRGILHGTAIHRVKVHQSDTKEFILDTKHLVIHSVEVASDNPANVTAAKFVTVEHQLDAAHPKFGQALHVPLLTAMAADTEVLVRISYETTHQSSALQFLTPEQTAGKVHPYLFTQCQAIHARTMVPCQDSPGVKITYDAAIQAPKPLKALMSAISIGERDLTGADQGWTVFEFEQKTSMPSYLLALVVGNLQGKSVGPRSTVWTEPEVVDAAAWEFVDTEEFIATAEALLTPYQWGRYDLLVVPPSFPFGGMENPCLTFVTPTLLAGDRSLVDVVAHEISHSWTGNLVTTKNWESFWLNEGWTVFVERKILGRLHGEATRHFGAILGYKELERAIDFFGKDNPFTALIPDLQGEDPDDAFSTVPYEKGFNLLFYLENHLGGPQVFEPYMKAYIREFAGQSIDAAQWKDFLYRYMLDYHPEGTDKAKELLSQVDWDKWFYGRGMPPVVPTFDRTLLEACEELARRWNEAREHTDKLSFSPNDLADFTTDQKSVFLEIIRDFEPFPHALIEAMQDIYQLKDVRNSEIRFRWQMVCLKAHYTPVFPRVVDFVLEQGRMKFVRPLYRSLYGSTPEGAKLAQDTFKQHREFYHPIAAAQLEKDLDLA</sequence>
<feature type="binding site" evidence="11">
    <location>
        <position position="393"/>
    </location>
    <ligand>
        <name>Zn(2+)</name>
        <dbReference type="ChEBI" id="CHEBI:29105"/>
        <note>catalytic</note>
    </ligand>
</feature>
<comment type="caution">
    <text evidence="13">The sequence shown here is derived from an EMBL/GenBank/DDBJ whole genome shotgun (WGS) entry which is preliminary data.</text>
</comment>
<keyword evidence="13" id="KW-0031">Aminopeptidase</keyword>
<dbReference type="Pfam" id="PF01433">
    <property type="entry name" value="Peptidase_M1"/>
    <property type="match status" value="1"/>
</dbReference>
<dbReference type="Proteomes" id="UP001150925">
    <property type="component" value="Unassembled WGS sequence"/>
</dbReference>
<comment type="subcellular location">
    <subcellularLocation>
        <location evidence="1">Cytoplasm</location>
    </subcellularLocation>
</comment>
<dbReference type="Gene3D" id="2.60.40.1730">
    <property type="entry name" value="tricorn interacting facor f3 domain"/>
    <property type="match status" value="1"/>
</dbReference>
<dbReference type="InterPro" id="IPR038502">
    <property type="entry name" value="M1_LTA-4_hydro/amino_C_sf"/>
</dbReference>
<dbReference type="SMART" id="SM01263">
    <property type="entry name" value="Leuk-A4-hydro_C"/>
    <property type="match status" value="1"/>
</dbReference>
<evidence type="ECO:0000256" key="8">
    <source>
        <dbReference type="ARBA" id="ARBA00023049"/>
    </source>
</evidence>
<evidence type="ECO:0000256" key="3">
    <source>
        <dbReference type="ARBA" id="ARBA00022490"/>
    </source>
</evidence>
<dbReference type="GO" id="GO:0006508">
    <property type="term" value="P:proteolysis"/>
    <property type="evidence" value="ECO:0007669"/>
    <property type="project" value="UniProtKB-KW"/>
</dbReference>
<name>A0A9W8AW57_9FUNG</name>
<dbReference type="Pfam" id="PF09127">
    <property type="entry name" value="Leuk-A4-hydro_C"/>
    <property type="match status" value="1"/>
</dbReference>
<evidence type="ECO:0000256" key="6">
    <source>
        <dbReference type="ARBA" id="ARBA00022801"/>
    </source>
</evidence>
<dbReference type="InterPro" id="IPR015211">
    <property type="entry name" value="Peptidase_M1_C"/>
</dbReference>
<dbReference type="PRINTS" id="PR00756">
    <property type="entry name" value="ALADIPTASE"/>
</dbReference>
<dbReference type="Gene3D" id="1.10.390.10">
    <property type="entry name" value="Neutral Protease Domain 2"/>
    <property type="match status" value="1"/>
</dbReference>
<keyword evidence="14" id="KW-1185">Reference proteome</keyword>
<dbReference type="CDD" id="cd09599">
    <property type="entry name" value="M1_LTA4H"/>
    <property type="match status" value="1"/>
</dbReference>
<evidence type="ECO:0000313" key="14">
    <source>
        <dbReference type="Proteomes" id="UP001150925"/>
    </source>
</evidence>
<dbReference type="PANTHER" id="PTHR45726:SF3">
    <property type="entry name" value="LEUKOTRIENE A-4 HYDROLASE"/>
    <property type="match status" value="1"/>
</dbReference>
<keyword evidence="7 11" id="KW-0862">Zinc</keyword>
<dbReference type="Gene3D" id="3.30.2010.30">
    <property type="match status" value="1"/>
</dbReference>
<feature type="binding site" evidence="10">
    <location>
        <begin position="208"/>
        <end position="210"/>
    </location>
    <ligand>
        <name>a peptide</name>
        <dbReference type="ChEBI" id="CHEBI:60466"/>
    </ligand>
</feature>
<dbReference type="GO" id="GO:0005829">
    <property type="term" value="C:cytosol"/>
    <property type="evidence" value="ECO:0007669"/>
    <property type="project" value="TreeGrafter"/>
</dbReference>
<dbReference type="InterPro" id="IPR042097">
    <property type="entry name" value="Aminopeptidase_N-like_N_sf"/>
</dbReference>
<dbReference type="InterPro" id="IPR014782">
    <property type="entry name" value="Peptidase_M1_dom"/>
</dbReference>
<dbReference type="FunFam" id="2.60.40.1730:FF:000004">
    <property type="entry name" value="Leukotriene A(4) hydrolase"/>
    <property type="match status" value="1"/>
</dbReference>
<dbReference type="InterPro" id="IPR001930">
    <property type="entry name" value="Peptidase_M1"/>
</dbReference>
<dbReference type="EMBL" id="JANBPY010000619">
    <property type="protein sequence ID" value="KAJ1965211.1"/>
    <property type="molecule type" value="Genomic_DNA"/>
</dbReference>
<dbReference type="PANTHER" id="PTHR45726">
    <property type="entry name" value="LEUKOTRIENE A-4 HYDROLASE"/>
    <property type="match status" value="1"/>
</dbReference>
<dbReference type="SUPFAM" id="SSF48371">
    <property type="entry name" value="ARM repeat"/>
    <property type="match status" value="1"/>
</dbReference>
<evidence type="ECO:0000256" key="7">
    <source>
        <dbReference type="ARBA" id="ARBA00022833"/>
    </source>
</evidence>
<dbReference type="GO" id="GO:0004301">
    <property type="term" value="F:epoxide hydrolase activity"/>
    <property type="evidence" value="ECO:0007669"/>
    <property type="project" value="TreeGrafter"/>
</dbReference>
<dbReference type="GO" id="GO:0070006">
    <property type="term" value="F:metalloaminopeptidase activity"/>
    <property type="evidence" value="ECO:0007669"/>
    <property type="project" value="UniProtKB-ARBA"/>
</dbReference>
<evidence type="ECO:0000256" key="11">
    <source>
        <dbReference type="PIRSR" id="PIRSR634015-3"/>
    </source>
</evidence>